<organism evidence="1">
    <name type="scientific">Schistocephalus solidus</name>
    <name type="common">Tapeworm</name>
    <dbReference type="NCBI Taxonomy" id="70667"/>
    <lineage>
        <taxon>Eukaryota</taxon>
        <taxon>Metazoa</taxon>
        <taxon>Spiralia</taxon>
        <taxon>Lophotrochozoa</taxon>
        <taxon>Platyhelminthes</taxon>
        <taxon>Cestoda</taxon>
        <taxon>Eucestoda</taxon>
        <taxon>Diphyllobothriidea</taxon>
        <taxon>Diphyllobothriidae</taxon>
        <taxon>Schistocephalus</taxon>
    </lineage>
</organism>
<dbReference type="AlphaFoldDB" id="A0A0X3PC05"/>
<proteinExistence type="predicted"/>
<sequence length="104" mass="11623">MTSFEVIRLLNLRSLTVASRQFFSNDPDHIPDKNTVNRFISFLILLTSGYSVDTRTAFVRPCVAHRFFSSESGGSKDNSSPIRTLRIHVIVPSGMSVASYTPSR</sequence>
<gene>
    <name evidence="1" type="ORF">TR102398</name>
</gene>
<dbReference type="EMBL" id="GEEE01013972">
    <property type="protein sequence ID" value="JAP49253.1"/>
    <property type="molecule type" value="Transcribed_RNA"/>
</dbReference>
<name>A0A0X3PC05_SCHSO</name>
<accession>A0A0X3PC05</accession>
<protein>
    <submittedName>
        <fullName evidence="1">Uncharacterized protein</fullName>
    </submittedName>
</protein>
<reference evidence="1" key="1">
    <citation type="submission" date="2016-01" db="EMBL/GenBank/DDBJ databases">
        <title>Reference transcriptome for the parasite Schistocephalus solidus: insights into the molecular evolution of parasitism.</title>
        <authorList>
            <person name="Hebert F.O."/>
            <person name="Grambauer S."/>
            <person name="Barber I."/>
            <person name="Landry C.R."/>
            <person name="Aubin-Horth N."/>
        </authorList>
    </citation>
    <scope>NUCLEOTIDE SEQUENCE</scope>
</reference>
<evidence type="ECO:0000313" key="1">
    <source>
        <dbReference type="EMBL" id="JAP49253.1"/>
    </source>
</evidence>